<evidence type="ECO:0000256" key="1">
    <source>
        <dbReference type="ARBA" id="ARBA00022741"/>
    </source>
</evidence>
<dbReference type="Pfam" id="PF01121">
    <property type="entry name" value="CoaE"/>
    <property type="match status" value="1"/>
</dbReference>
<keyword evidence="6" id="KW-1185">Reference proteome</keyword>
<reference evidence="5 6" key="1">
    <citation type="journal article" date="2015" name="Genome Announc.">
        <title>Genome Sequence of Lactobacillus curieae CCTCC M 2011381T, a Novel Producer of Gamma-aminobutyric Acid.</title>
        <authorList>
            <person name="Wang Y."/>
            <person name="Wang Y."/>
            <person name="Lang C."/>
            <person name="Wei D."/>
            <person name="Xu P."/>
            <person name="Xie J."/>
        </authorList>
    </citation>
    <scope>NUCLEOTIDE SEQUENCE [LARGE SCALE GENOMIC DNA]</scope>
    <source>
        <strain evidence="5 6">CCTCC M 2011381</strain>
    </source>
</reference>
<gene>
    <name evidence="3" type="primary">coaE</name>
    <name evidence="5" type="ORF">PL11_008470</name>
</gene>
<dbReference type="SUPFAM" id="SSF52540">
    <property type="entry name" value="P-loop containing nucleoside triphosphate hydrolases"/>
    <property type="match status" value="1"/>
</dbReference>
<comment type="subcellular location">
    <subcellularLocation>
        <location evidence="3">Cytoplasm</location>
    </subcellularLocation>
</comment>
<comment type="catalytic activity">
    <reaction evidence="3">
        <text>3'-dephospho-CoA + ATP = ADP + CoA + H(+)</text>
        <dbReference type="Rhea" id="RHEA:18245"/>
        <dbReference type="ChEBI" id="CHEBI:15378"/>
        <dbReference type="ChEBI" id="CHEBI:30616"/>
        <dbReference type="ChEBI" id="CHEBI:57287"/>
        <dbReference type="ChEBI" id="CHEBI:57328"/>
        <dbReference type="ChEBI" id="CHEBI:456216"/>
        <dbReference type="EC" id="2.7.1.24"/>
    </reaction>
</comment>
<protein>
    <recommendedName>
        <fullName evidence="3 4">Dephospho-CoA kinase</fullName>
        <ecNumber evidence="3 4">2.7.1.24</ecNumber>
    </recommendedName>
    <alternativeName>
        <fullName evidence="3">Dephosphocoenzyme A kinase</fullName>
    </alternativeName>
</protein>
<proteinExistence type="inferred from homology"/>
<keyword evidence="3" id="KW-0173">Coenzyme A biosynthesis</keyword>
<dbReference type="InterPro" id="IPR001977">
    <property type="entry name" value="Depp_CoAkinase"/>
</dbReference>
<keyword evidence="3" id="KW-0963">Cytoplasm</keyword>
<comment type="function">
    <text evidence="3">Catalyzes the phosphorylation of the 3'-hydroxyl group of dephosphocoenzyme A to form coenzyme A.</text>
</comment>
<dbReference type="GO" id="GO:0005737">
    <property type="term" value="C:cytoplasm"/>
    <property type="evidence" value="ECO:0007669"/>
    <property type="project" value="UniProtKB-SubCell"/>
</dbReference>
<dbReference type="EC" id="2.7.1.24" evidence="3 4"/>
<dbReference type="eggNOG" id="COG0237">
    <property type="taxonomic scope" value="Bacteria"/>
</dbReference>
<dbReference type="GO" id="GO:0004140">
    <property type="term" value="F:dephospho-CoA kinase activity"/>
    <property type="evidence" value="ECO:0007669"/>
    <property type="project" value="UniProtKB-UniRule"/>
</dbReference>
<dbReference type="AlphaFoldDB" id="A0A1S6QK13"/>
<dbReference type="Proteomes" id="UP000030361">
    <property type="component" value="Chromosome"/>
</dbReference>
<evidence type="ECO:0000256" key="4">
    <source>
        <dbReference type="NCBIfam" id="TIGR00152"/>
    </source>
</evidence>
<dbReference type="Gene3D" id="3.40.50.300">
    <property type="entry name" value="P-loop containing nucleotide triphosphate hydrolases"/>
    <property type="match status" value="1"/>
</dbReference>
<dbReference type="InterPro" id="IPR027417">
    <property type="entry name" value="P-loop_NTPase"/>
</dbReference>
<name>A0A1S6QK13_9LACO</name>
<sequence length="196" mass="22161">MSKIVGLTGGIATGKTQVSNYLKTFGIPIIDADIVTKMVEAKGHEGLVAIISEFGEDFLDVNGELDRKKLAQTVFSSDSELKRLVRVINPFIGSEIYRQINELKDQKMVVLDAPTLFENGYNSIVDETVVVYTDPVKQLSRLINRNQLSITDAMARINSQWSLETKRDLADVIIYNSKEFDLTKLQIDDWLRNEEF</sequence>
<dbReference type="CDD" id="cd02022">
    <property type="entry name" value="DPCK"/>
    <property type="match status" value="1"/>
</dbReference>
<dbReference type="OrthoDB" id="9812943at2"/>
<dbReference type="GO" id="GO:0015937">
    <property type="term" value="P:coenzyme A biosynthetic process"/>
    <property type="evidence" value="ECO:0007669"/>
    <property type="project" value="UniProtKB-UniRule"/>
</dbReference>
<dbReference type="PANTHER" id="PTHR10695">
    <property type="entry name" value="DEPHOSPHO-COA KINASE-RELATED"/>
    <property type="match status" value="1"/>
</dbReference>
<keyword evidence="3 5" id="KW-0418">Kinase</keyword>
<evidence type="ECO:0000313" key="5">
    <source>
        <dbReference type="EMBL" id="AQW21945.1"/>
    </source>
</evidence>
<evidence type="ECO:0000256" key="3">
    <source>
        <dbReference type="HAMAP-Rule" id="MF_00376"/>
    </source>
</evidence>
<dbReference type="RefSeq" id="WP_035167352.1">
    <property type="nucleotide sequence ID" value="NZ_CP018906.1"/>
</dbReference>
<comment type="pathway">
    <text evidence="3">Cofactor biosynthesis; coenzyme A biosynthesis; CoA from (R)-pantothenate: step 5/5.</text>
</comment>
<dbReference type="PANTHER" id="PTHR10695:SF46">
    <property type="entry name" value="BIFUNCTIONAL COENZYME A SYNTHASE-RELATED"/>
    <property type="match status" value="1"/>
</dbReference>
<dbReference type="GO" id="GO:0005524">
    <property type="term" value="F:ATP binding"/>
    <property type="evidence" value="ECO:0007669"/>
    <property type="project" value="UniProtKB-UniRule"/>
</dbReference>
<keyword evidence="1 3" id="KW-0547">Nucleotide-binding</keyword>
<keyword evidence="3" id="KW-0808">Transferase</keyword>
<keyword evidence="2 3" id="KW-0067">ATP-binding</keyword>
<dbReference type="PROSITE" id="PS51219">
    <property type="entry name" value="DPCK"/>
    <property type="match status" value="1"/>
</dbReference>
<dbReference type="HAMAP" id="MF_00376">
    <property type="entry name" value="Dephospho_CoA_kinase"/>
    <property type="match status" value="1"/>
</dbReference>
<dbReference type="KEGG" id="lcu:PL11_008470"/>
<comment type="similarity">
    <text evidence="3">Belongs to the CoaE family.</text>
</comment>
<evidence type="ECO:0000313" key="6">
    <source>
        <dbReference type="Proteomes" id="UP000030361"/>
    </source>
</evidence>
<accession>A0A1S6QK13</accession>
<organism evidence="5 6">
    <name type="scientific">Lentilactobacillus curieae</name>
    <dbReference type="NCBI Taxonomy" id="1138822"/>
    <lineage>
        <taxon>Bacteria</taxon>
        <taxon>Bacillati</taxon>
        <taxon>Bacillota</taxon>
        <taxon>Bacilli</taxon>
        <taxon>Lactobacillales</taxon>
        <taxon>Lactobacillaceae</taxon>
        <taxon>Lentilactobacillus</taxon>
    </lineage>
</organism>
<dbReference type="NCBIfam" id="TIGR00152">
    <property type="entry name" value="dephospho-CoA kinase"/>
    <property type="match status" value="1"/>
</dbReference>
<feature type="binding site" evidence="3">
    <location>
        <begin position="12"/>
        <end position="17"/>
    </location>
    <ligand>
        <name>ATP</name>
        <dbReference type="ChEBI" id="CHEBI:30616"/>
    </ligand>
</feature>
<evidence type="ECO:0000256" key="2">
    <source>
        <dbReference type="ARBA" id="ARBA00022840"/>
    </source>
</evidence>
<dbReference type="EMBL" id="CP018906">
    <property type="protein sequence ID" value="AQW21945.1"/>
    <property type="molecule type" value="Genomic_DNA"/>
</dbReference>
<dbReference type="UniPathway" id="UPA00241">
    <property type="reaction ID" value="UER00356"/>
</dbReference>